<reference evidence="4" key="1">
    <citation type="journal article" date="2007" name="PLoS ONE">
        <title>The first genome sequence of an elite grapevine cultivar (Pinot noir Vitis vinifera L.): coping with a highly heterozygous genome.</title>
        <authorList>
            <person name="Velasco R."/>
            <person name="Zharkikh A."/>
            <person name="Troggio M."/>
            <person name="Cartwright D.A."/>
            <person name="Cestaro A."/>
            <person name="Pruss D."/>
            <person name="Pindo M."/>
            <person name="FitzGerald L.M."/>
            <person name="Vezzulli S."/>
            <person name="Reid J."/>
            <person name="Malacarne G."/>
            <person name="Iliev D."/>
            <person name="Coppola G."/>
            <person name="Wardell B."/>
            <person name="Micheletti D."/>
            <person name="Macalma T."/>
            <person name="Facci M."/>
            <person name="Mitchell J.T."/>
            <person name="Perazzolli M."/>
            <person name="Eldredge G."/>
            <person name="Gatto P."/>
            <person name="Oyzerski R."/>
            <person name="Moretto M."/>
            <person name="Gutin N."/>
            <person name="Stefanini M."/>
            <person name="Chen Y."/>
            <person name="Segala C."/>
            <person name="Davenport C."/>
            <person name="Dematte L."/>
            <person name="Mraz A."/>
            <person name="Battilana J."/>
            <person name="Stormo K."/>
            <person name="Costa F."/>
            <person name="Tao Q."/>
            <person name="Si-Ammour A."/>
            <person name="Harkins T."/>
            <person name="Lackey A."/>
            <person name="Perbost C."/>
            <person name="Taillon B."/>
            <person name="Stella A."/>
            <person name="Solovyev V."/>
            <person name="Fawcett J.A."/>
            <person name="Sterck L."/>
            <person name="Vandepoele K."/>
            <person name="Grando S.M."/>
            <person name="Toppo S."/>
            <person name="Moser C."/>
            <person name="Lanchbury J."/>
            <person name="Bogden R."/>
            <person name="Skolnick M."/>
            <person name="Sgaramella V."/>
            <person name="Bhatnagar S.K."/>
            <person name="Fontana P."/>
            <person name="Gutin A."/>
            <person name="Van de Peer Y."/>
            <person name="Salamini F."/>
            <person name="Viola R."/>
        </authorList>
    </citation>
    <scope>NUCLEOTIDE SEQUENCE</scope>
</reference>
<evidence type="ECO:0000259" key="3">
    <source>
        <dbReference type="PROSITE" id="PS50158"/>
    </source>
</evidence>
<feature type="compositionally biased region" description="Polar residues" evidence="2">
    <location>
        <begin position="1"/>
        <end position="16"/>
    </location>
</feature>
<dbReference type="Pfam" id="PF00098">
    <property type="entry name" value="zf-CCHC"/>
    <property type="match status" value="1"/>
</dbReference>
<dbReference type="PANTHER" id="PTHR34482:SF49">
    <property type="entry name" value="RETROTRANSPOSON GAG DOMAIN-CONTAINING PROTEIN"/>
    <property type="match status" value="1"/>
</dbReference>
<evidence type="ECO:0000256" key="2">
    <source>
        <dbReference type="SAM" id="MobiDB-lite"/>
    </source>
</evidence>
<evidence type="ECO:0000313" key="4">
    <source>
        <dbReference type="EMBL" id="CAN79604.1"/>
    </source>
</evidence>
<dbReference type="InterPro" id="IPR036875">
    <property type="entry name" value="Znf_CCHC_sf"/>
</dbReference>
<keyword evidence="1" id="KW-0479">Metal-binding</keyword>
<dbReference type="PROSITE" id="PS50158">
    <property type="entry name" value="ZF_CCHC"/>
    <property type="match status" value="1"/>
</dbReference>
<dbReference type="EMBL" id="AM479912">
    <property type="protein sequence ID" value="CAN79604.1"/>
    <property type="molecule type" value="Genomic_DNA"/>
</dbReference>
<dbReference type="ExpressionAtlas" id="A5C2N5">
    <property type="expression patterns" value="baseline and differential"/>
</dbReference>
<accession>A5C2N5</accession>
<dbReference type="GO" id="GO:0003676">
    <property type="term" value="F:nucleic acid binding"/>
    <property type="evidence" value="ECO:0007669"/>
    <property type="project" value="InterPro"/>
</dbReference>
<sequence>MPPRIQTSSQNSQANNDVPPPLKGLPPMNVERLYRYLETLAGLVRRQARAIKTQALRQLSSSRGSSFDDFKKLGPPYFSGTSDPTEAEAWILKIEKFFDVIDCSEEQKASYAAFMLDKEADHWRQAVNRTLIVEKDNKEFQQYREQQRKRSMSDSAHGNQAPKRFVSIESQIKREVVQNLDVTCSICGKKHWGKPCYKEFGACFGCGKHGHMIRDCPENKKFIIRKPKDENKEDKQKPRVKGGCLL</sequence>
<dbReference type="GO" id="GO:0008270">
    <property type="term" value="F:zinc ion binding"/>
    <property type="evidence" value="ECO:0007669"/>
    <property type="project" value="UniProtKB-KW"/>
</dbReference>
<dbReference type="PANTHER" id="PTHR34482">
    <property type="entry name" value="DNA DAMAGE-INDUCIBLE PROTEIN 1-LIKE"/>
    <property type="match status" value="1"/>
</dbReference>
<dbReference type="SUPFAM" id="SSF57756">
    <property type="entry name" value="Retrovirus zinc finger-like domains"/>
    <property type="match status" value="1"/>
</dbReference>
<organism evidence="4">
    <name type="scientific">Vitis vinifera</name>
    <name type="common">Grape</name>
    <dbReference type="NCBI Taxonomy" id="29760"/>
    <lineage>
        <taxon>Eukaryota</taxon>
        <taxon>Viridiplantae</taxon>
        <taxon>Streptophyta</taxon>
        <taxon>Embryophyta</taxon>
        <taxon>Tracheophyta</taxon>
        <taxon>Spermatophyta</taxon>
        <taxon>Magnoliopsida</taxon>
        <taxon>eudicotyledons</taxon>
        <taxon>Gunneridae</taxon>
        <taxon>Pentapetalae</taxon>
        <taxon>rosids</taxon>
        <taxon>Vitales</taxon>
        <taxon>Vitaceae</taxon>
        <taxon>Viteae</taxon>
        <taxon>Vitis</taxon>
    </lineage>
</organism>
<keyword evidence="1" id="KW-0862">Zinc</keyword>
<keyword evidence="1" id="KW-0863">Zinc-finger</keyword>
<dbReference type="AlphaFoldDB" id="A5C2N5"/>
<dbReference type="Gene3D" id="4.10.60.10">
    <property type="entry name" value="Zinc finger, CCHC-type"/>
    <property type="match status" value="1"/>
</dbReference>
<evidence type="ECO:0000256" key="1">
    <source>
        <dbReference type="PROSITE-ProRule" id="PRU00047"/>
    </source>
</evidence>
<feature type="region of interest" description="Disordered" evidence="2">
    <location>
        <begin position="1"/>
        <end position="26"/>
    </location>
</feature>
<proteinExistence type="predicted"/>
<gene>
    <name evidence="4" type="ORF">VITISV_019037</name>
</gene>
<dbReference type="SMART" id="SM00343">
    <property type="entry name" value="ZnF_C2HC"/>
    <property type="match status" value="2"/>
</dbReference>
<feature type="compositionally biased region" description="Basic and acidic residues" evidence="2">
    <location>
        <begin position="227"/>
        <end position="237"/>
    </location>
</feature>
<protein>
    <recommendedName>
        <fullName evidence="3">CCHC-type domain-containing protein</fullName>
    </recommendedName>
</protein>
<feature type="domain" description="CCHC-type" evidence="3">
    <location>
        <begin position="203"/>
        <end position="218"/>
    </location>
</feature>
<feature type="region of interest" description="Disordered" evidence="2">
    <location>
        <begin position="227"/>
        <end position="246"/>
    </location>
</feature>
<name>A5C2N5_VITVI</name>
<dbReference type="InterPro" id="IPR001878">
    <property type="entry name" value="Znf_CCHC"/>
</dbReference>